<reference evidence="2" key="1">
    <citation type="submission" date="2021-01" db="EMBL/GenBank/DDBJ databases">
        <authorList>
            <person name="Zahm M."/>
            <person name="Roques C."/>
            <person name="Cabau C."/>
            <person name="Klopp C."/>
            <person name="Donnadieu C."/>
            <person name="Jouanno E."/>
            <person name="Lampietro C."/>
            <person name="Louis A."/>
            <person name="Herpin A."/>
            <person name="Echchiki A."/>
            <person name="Berthelot C."/>
            <person name="Parey E."/>
            <person name="Roest-Crollius H."/>
            <person name="Braasch I."/>
            <person name="Postlethwait J."/>
            <person name="Bobe J."/>
            <person name="Montfort J."/>
            <person name="Bouchez O."/>
            <person name="Begum T."/>
            <person name="Mejri S."/>
            <person name="Adams A."/>
            <person name="Chen W.-J."/>
            <person name="Guiguen Y."/>
        </authorList>
    </citation>
    <scope>NUCLEOTIDE SEQUENCE</scope>
    <source>
        <tissue evidence="2">Blood</tissue>
    </source>
</reference>
<feature type="region of interest" description="Disordered" evidence="1">
    <location>
        <begin position="866"/>
        <end position="902"/>
    </location>
</feature>
<dbReference type="EMBL" id="JAERUA010000004">
    <property type="protein sequence ID" value="KAI1900127.1"/>
    <property type="molecule type" value="Genomic_DNA"/>
</dbReference>
<feature type="compositionally biased region" description="Polar residues" evidence="1">
    <location>
        <begin position="127"/>
        <end position="139"/>
    </location>
</feature>
<feature type="region of interest" description="Disordered" evidence="1">
    <location>
        <begin position="119"/>
        <end position="194"/>
    </location>
</feature>
<feature type="region of interest" description="Disordered" evidence="1">
    <location>
        <begin position="520"/>
        <end position="589"/>
    </location>
</feature>
<feature type="region of interest" description="Disordered" evidence="1">
    <location>
        <begin position="260"/>
        <end position="280"/>
    </location>
</feature>
<evidence type="ECO:0000313" key="3">
    <source>
        <dbReference type="Proteomes" id="UP000829720"/>
    </source>
</evidence>
<comment type="caution">
    <text evidence="2">The sequence shown here is derived from an EMBL/GenBank/DDBJ whole genome shotgun (WGS) entry which is preliminary data.</text>
</comment>
<keyword evidence="3" id="KW-1185">Reference proteome</keyword>
<protein>
    <submittedName>
        <fullName evidence="2">Uncharacterized protein</fullName>
    </submittedName>
</protein>
<dbReference type="OrthoDB" id="19923at2759"/>
<feature type="region of interest" description="Disordered" evidence="1">
    <location>
        <begin position="313"/>
        <end position="340"/>
    </location>
</feature>
<feature type="compositionally biased region" description="Basic and acidic residues" evidence="1">
    <location>
        <begin position="870"/>
        <end position="886"/>
    </location>
</feature>
<feature type="region of interest" description="Disordered" evidence="1">
    <location>
        <begin position="817"/>
        <end position="853"/>
    </location>
</feature>
<dbReference type="Proteomes" id="UP000829720">
    <property type="component" value="Unassembled WGS sequence"/>
</dbReference>
<dbReference type="AlphaFoldDB" id="A0A8T3DXJ7"/>
<feature type="compositionally biased region" description="Polar residues" evidence="1">
    <location>
        <begin position="268"/>
        <end position="278"/>
    </location>
</feature>
<feature type="region of interest" description="Disordered" evidence="1">
    <location>
        <begin position="352"/>
        <end position="380"/>
    </location>
</feature>
<evidence type="ECO:0000313" key="2">
    <source>
        <dbReference type="EMBL" id="KAI1900127.1"/>
    </source>
</evidence>
<accession>A0A8T3DXJ7</accession>
<feature type="region of interest" description="Disordered" evidence="1">
    <location>
        <begin position="227"/>
        <end position="246"/>
    </location>
</feature>
<organism evidence="2 3">
    <name type="scientific">Albula goreensis</name>
    <dbReference type="NCBI Taxonomy" id="1534307"/>
    <lineage>
        <taxon>Eukaryota</taxon>
        <taxon>Metazoa</taxon>
        <taxon>Chordata</taxon>
        <taxon>Craniata</taxon>
        <taxon>Vertebrata</taxon>
        <taxon>Euteleostomi</taxon>
        <taxon>Actinopterygii</taxon>
        <taxon>Neopterygii</taxon>
        <taxon>Teleostei</taxon>
        <taxon>Albuliformes</taxon>
        <taxon>Albulidae</taxon>
        <taxon>Albula</taxon>
    </lineage>
</organism>
<proteinExistence type="predicted"/>
<sequence length="1103" mass="119124">MEAYSACPTLVGNLKSFCDRHGYEGLVILSSSLHDPHRQCQQVAVFSGNKDILNQICCELEEGRSCSLGLEPLCCVWETIQLYRQRGTFVYTEQILSLLRDFLDRRQPLFLLNSRTSSTEGVAGSAPLSQGSSGITDMYSSDAEPANAAENVPEPGGAPRGLGDVGSELVSPDSGLATVRSSRSSKESSVFLSDDSPVAETTAGFLHNPALSFPSLCAAAAAASSSGPVLYRERDRRPSPSPSARNVELFAFDPLRSPCSSPAAGGANEQSHSSGDRASSSLSEFGELSLVDFYTGSSDGSFVMDGGFPSPRLDPLLPATPLNSLTEEGGGGGGREGVPKFFPKEVADKMSTMGKKESVSSSEPWDDFTSDTKGSTSDDATAWSLSEPAYLGQESPDVYLDPQVGSKGGQGDDDSFLLVSVDSEATHSAGDDIFWATPNPTVSLDTAEAHLGQIDLQMLPAAGETQEDAGSEPSAEIRKSWGYFDGVNDDPVARISDAMRLLDPFSFPTTQNQPEGLEVTDAVHSSQNQESCPAVPLNPEGWEYQEERKDLPVNDRTSSSQSTDHQPTSGTEHLTTGESVSQTKWAEPDGECMQPLEDAEEVGERSVLRLVSQHTSVKQESCDKERQPAVSEYRDTQTSTPLDQHLEQEVGQFPDIGTTSPDTPEARTPAFPDITAETAKTHLVREVVLPNPDSTHMWNPFIPMTQPPETYDNWNPNLPVLDDTWRPGTLGDLQLTPPVEDMPFPPPSVGEPLTSKMPVGSNLIERAPLTPETSKEEDKSLSPDRLDFWSYSAQRGFLQATEPYPESLGLWNTTIRDDSQSTLSTPDLSERSDSLRSAPQAGPSLESPQEGPQRGLAMWNTTIQDTSPEDVAHSPHDTPGLVKEELDQGSQASSTHLESDDAQVVPQLLKDDYSDQSSKGQEDDVTTLPHRLSGHLTLEPCAWGTAAPSGMVKSVSEYDNVDPGEPWHQTSPELEPCQEMPEEHHPVVEHDCATESQLLADAAIERPDSTDDSSCHSPFVLLGVTPPLGGAMFPINQREDTPCPSTPSGDELSGTPSGQDRRYDWDDLSPLGKMERVEALTKEAEDGGSLVCWDSPNVKLPLW</sequence>
<feature type="compositionally biased region" description="Polar residues" evidence="1">
    <location>
        <begin position="555"/>
        <end position="584"/>
    </location>
</feature>
<feature type="compositionally biased region" description="Polar residues" evidence="1">
    <location>
        <begin position="817"/>
        <end position="827"/>
    </location>
</feature>
<feature type="compositionally biased region" description="Low complexity" evidence="1">
    <location>
        <begin position="143"/>
        <end position="155"/>
    </location>
</feature>
<evidence type="ECO:0000256" key="1">
    <source>
        <dbReference type="SAM" id="MobiDB-lite"/>
    </source>
</evidence>
<feature type="region of interest" description="Disordered" evidence="1">
    <location>
        <begin position="393"/>
        <end position="412"/>
    </location>
</feature>
<name>A0A8T3DXJ7_9TELE</name>
<gene>
    <name evidence="2" type="ORF">AGOR_G00046820</name>
</gene>
<feature type="region of interest" description="Disordered" evidence="1">
    <location>
        <begin position="1031"/>
        <end position="1069"/>
    </location>
</feature>